<reference evidence="2" key="1">
    <citation type="submission" date="2014-09" db="EMBL/GenBank/DDBJ databases">
        <authorList>
            <person name="Magalhaes I.L.F."/>
            <person name="Oliveira U."/>
            <person name="Santos F.R."/>
            <person name="Vidigal T.H.D.A."/>
            <person name="Brescovit A.D."/>
            <person name="Santos A.J."/>
        </authorList>
    </citation>
    <scope>NUCLEOTIDE SEQUENCE</scope>
    <source>
        <tissue evidence="2">Shoot tissue taken approximately 20 cm above the soil surface</tissue>
    </source>
</reference>
<feature type="region of interest" description="Disordered" evidence="1">
    <location>
        <begin position="1"/>
        <end position="24"/>
    </location>
</feature>
<sequence length="177" mass="18271">MSTARYRQSCDARASLGTAPATPTNLEIGSASSVAISAATSSTVFATFSSAPEPSSAPDRDARRVHPFADACRSTKAVITRRMVSVFVTRSPAPSSATPSRSPAVAWSSTAATRSSRSRHVLAEASVFTAEWRRRQRNAAGSGASVAEGSTATTDSRSARRSLSRGSARTSASASSA</sequence>
<dbReference type="EMBL" id="GBRH01264158">
    <property type="protein sequence ID" value="JAD33737.1"/>
    <property type="molecule type" value="Transcribed_RNA"/>
</dbReference>
<accession>A0A0A8ZFS8</accession>
<feature type="region of interest" description="Disordered" evidence="1">
    <location>
        <begin position="90"/>
        <end position="120"/>
    </location>
</feature>
<evidence type="ECO:0000256" key="1">
    <source>
        <dbReference type="SAM" id="MobiDB-lite"/>
    </source>
</evidence>
<feature type="compositionally biased region" description="Low complexity" evidence="1">
    <location>
        <begin position="90"/>
        <end position="115"/>
    </location>
</feature>
<name>A0A0A8ZFS8_ARUDO</name>
<proteinExistence type="predicted"/>
<feature type="compositionally biased region" description="Low complexity" evidence="1">
    <location>
        <begin position="164"/>
        <end position="177"/>
    </location>
</feature>
<protein>
    <submittedName>
        <fullName evidence="2">Uncharacterized protein</fullName>
    </submittedName>
</protein>
<feature type="region of interest" description="Disordered" evidence="1">
    <location>
        <begin position="132"/>
        <end position="177"/>
    </location>
</feature>
<reference evidence="2" key="2">
    <citation type="journal article" date="2015" name="Data Brief">
        <title>Shoot transcriptome of the giant reed, Arundo donax.</title>
        <authorList>
            <person name="Barrero R.A."/>
            <person name="Guerrero F.D."/>
            <person name="Moolhuijzen P."/>
            <person name="Goolsby J.A."/>
            <person name="Tidwell J."/>
            <person name="Bellgard S.E."/>
            <person name="Bellgard M.I."/>
        </authorList>
    </citation>
    <scope>NUCLEOTIDE SEQUENCE</scope>
    <source>
        <tissue evidence="2">Shoot tissue taken approximately 20 cm above the soil surface</tissue>
    </source>
</reference>
<organism evidence="2">
    <name type="scientific">Arundo donax</name>
    <name type="common">Giant reed</name>
    <name type="synonym">Donax arundinaceus</name>
    <dbReference type="NCBI Taxonomy" id="35708"/>
    <lineage>
        <taxon>Eukaryota</taxon>
        <taxon>Viridiplantae</taxon>
        <taxon>Streptophyta</taxon>
        <taxon>Embryophyta</taxon>
        <taxon>Tracheophyta</taxon>
        <taxon>Spermatophyta</taxon>
        <taxon>Magnoliopsida</taxon>
        <taxon>Liliopsida</taxon>
        <taxon>Poales</taxon>
        <taxon>Poaceae</taxon>
        <taxon>PACMAD clade</taxon>
        <taxon>Arundinoideae</taxon>
        <taxon>Arundineae</taxon>
        <taxon>Arundo</taxon>
    </lineage>
</organism>
<dbReference type="AlphaFoldDB" id="A0A0A8ZFS8"/>
<evidence type="ECO:0000313" key="2">
    <source>
        <dbReference type="EMBL" id="JAD33737.1"/>
    </source>
</evidence>
<feature type="compositionally biased region" description="Low complexity" evidence="1">
    <location>
        <begin position="139"/>
        <end position="156"/>
    </location>
</feature>